<protein>
    <recommendedName>
        <fullName evidence="3">CBS domain-containing protein</fullName>
    </recommendedName>
</protein>
<dbReference type="Gene3D" id="3.10.580.10">
    <property type="entry name" value="CBS-domain"/>
    <property type="match status" value="1"/>
</dbReference>
<dbReference type="AlphaFoldDB" id="A0A178IP95"/>
<dbReference type="InterPro" id="IPR000644">
    <property type="entry name" value="CBS_dom"/>
</dbReference>
<proteinExistence type="predicted"/>
<dbReference type="RefSeq" id="WP_068769065.1">
    <property type="nucleotide sequence ID" value="NZ_CP109796.1"/>
</dbReference>
<dbReference type="InterPro" id="IPR046342">
    <property type="entry name" value="CBS_dom_sf"/>
</dbReference>
<dbReference type="PROSITE" id="PS51371">
    <property type="entry name" value="CBS"/>
    <property type="match status" value="2"/>
</dbReference>
<evidence type="ECO:0000259" key="3">
    <source>
        <dbReference type="PROSITE" id="PS51371"/>
    </source>
</evidence>
<name>A0A178IP95_9BACT</name>
<dbReference type="SMART" id="SM00116">
    <property type="entry name" value="CBS"/>
    <property type="match status" value="2"/>
</dbReference>
<sequence>MSTPISILLNQKGSRIISVLPSASVADAVRVMIQHRVGSVVVLEDGRMTGIFTERDMLNRVAVSGRTPESIRVEEVMTRHPLTVRPETGVEQVMALFTDRRCRHLPVVDESSGSPVLTGMISIGDVTRWLLESYSAETENLRRYIGAS</sequence>
<feature type="domain" description="CBS" evidence="3">
    <location>
        <begin position="9"/>
        <end position="69"/>
    </location>
</feature>
<dbReference type="SUPFAM" id="SSF54631">
    <property type="entry name" value="CBS-domain pair"/>
    <property type="match status" value="1"/>
</dbReference>
<dbReference type="CDD" id="cd04623">
    <property type="entry name" value="CBS_pair_bac_euk"/>
    <property type="match status" value="1"/>
</dbReference>
<dbReference type="Pfam" id="PF00571">
    <property type="entry name" value="CBS"/>
    <property type="match status" value="2"/>
</dbReference>
<evidence type="ECO:0000313" key="5">
    <source>
        <dbReference type="Proteomes" id="UP000078486"/>
    </source>
</evidence>
<dbReference type="PANTHER" id="PTHR43080">
    <property type="entry name" value="CBS DOMAIN-CONTAINING PROTEIN CBSX3, MITOCHONDRIAL"/>
    <property type="match status" value="1"/>
</dbReference>
<evidence type="ECO:0000256" key="1">
    <source>
        <dbReference type="ARBA" id="ARBA00023122"/>
    </source>
</evidence>
<comment type="caution">
    <text evidence="4">The sequence shown here is derived from an EMBL/GenBank/DDBJ whole genome shotgun (WGS) entry which is preliminary data.</text>
</comment>
<keyword evidence="1 2" id="KW-0129">CBS domain</keyword>
<dbReference type="InterPro" id="IPR044725">
    <property type="entry name" value="CBSX3_CBS_dom"/>
</dbReference>
<keyword evidence="5" id="KW-1185">Reference proteome</keyword>
<dbReference type="STRING" id="1184151.AW736_04645"/>
<dbReference type="EMBL" id="LRRQ01000039">
    <property type="protein sequence ID" value="OAM91167.1"/>
    <property type="molecule type" value="Genomic_DNA"/>
</dbReference>
<organism evidence="4 5">
    <name type="scientific">Termitidicoccus mucosus</name>
    <dbReference type="NCBI Taxonomy" id="1184151"/>
    <lineage>
        <taxon>Bacteria</taxon>
        <taxon>Pseudomonadati</taxon>
        <taxon>Verrucomicrobiota</taxon>
        <taxon>Opitutia</taxon>
        <taxon>Opitutales</taxon>
        <taxon>Opitutaceae</taxon>
        <taxon>Termitidicoccus</taxon>
    </lineage>
</organism>
<reference evidence="4 5" key="1">
    <citation type="submission" date="2016-01" db="EMBL/GenBank/DDBJ databases">
        <title>High potential of lignocellulose degradation of a new Verrucomicrobia species.</title>
        <authorList>
            <person name="Wang Y."/>
            <person name="Shi Y."/>
            <person name="Qiu Z."/>
            <person name="Liu S."/>
            <person name="Yang H."/>
        </authorList>
    </citation>
    <scope>NUCLEOTIDE SEQUENCE [LARGE SCALE GENOMIC DNA]</scope>
    <source>
        <strain evidence="4 5">TSB47</strain>
    </source>
</reference>
<dbReference type="Proteomes" id="UP000078486">
    <property type="component" value="Unassembled WGS sequence"/>
</dbReference>
<accession>A0A178IP95</accession>
<dbReference type="PANTHER" id="PTHR43080:SF2">
    <property type="entry name" value="CBS DOMAIN-CONTAINING PROTEIN"/>
    <property type="match status" value="1"/>
</dbReference>
<dbReference type="InterPro" id="IPR051257">
    <property type="entry name" value="Diverse_CBS-Domain"/>
</dbReference>
<evidence type="ECO:0000313" key="4">
    <source>
        <dbReference type="EMBL" id="OAM91167.1"/>
    </source>
</evidence>
<feature type="domain" description="CBS" evidence="3">
    <location>
        <begin position="77"/>
        <end position="137"/>
    </location>
</feature>
<gene>
    <name evidence="4" type="ORF">AW736_04645</name>
</gene>
<evidence type="ECO:0000256" key="2">
    <source>
        <dbReference type="PROSITE-ProRule" id="PRU00703"/>
    </source>
</evidence>
<dbReference type="OrthoDB" id="9802114at2"/>